<reference evidence="1" key="1">
    <citation type="submission" date="2022-08" db="UniProtKB">
        <authorList>
            <consortium name="EnsemblMetazoa"/>
        </authorList>
    </citation>
    <scope>IDENTIFICATION</scope>
    <source>
        <strain evidence="1">Israel</strain>
    </source>
</reference>
<keyword evidence="2" id="KW-1185">Reference proteome</keyword>
<sequence length="489" mass="56610">MKCIVVNCNSSDKKAGRKISFHSVIIRSRDTKEDDDVDYLEDIVNPDTEDESLKYFEDDDMPINFLEEAQVTHTSNTPNTLRSRSSKRVDALLKYKEAACFMAYQIVKHKKSFGDARTWTETFVKILNTFGNCDVAQKLMKIPFTRFTIGKCVDILNARAEEELMAKIQRAEVISIALDETTDVSHSSQLLIFVRGVFSDMTIFEEMLELKQLKTTGKGQDILRETLQALGKFGATDKLFSVTTDGAPAMKGNKEGFYGLLCRQVPHVKHVYCMLHQENLCARNLGLKLNATADFAVQIINKIRGGNRSLTHRLFKQFLLQHGAPYKDLLMSCEVRWLTKCNALKRLFVLRQYVMDFVETIKFDESLKEKMKSSCFWPEIALLCDVMGCLNKLNISMQGNNHDVFHHLRIMDELIDELKMMEEQILSNDLRAFPTCHHLRYTYSKYSENLRVLIQNLEMKFRQYQDLRIYNPEDVVERRNLLSIFPTTY</sequence>
<evidence type="ECO:0000313" key="1">
    <source>
        <dbReference type="EnsemblMetazoa" id="PPAI000593-PA"/>
    </source>
</evidence>
<evidence type="ECO:0000313" key="2">
    <source>
        <dbReference type="Proteomes" id="UP000092462"/>
    </source>
</evidence>
<name>A0A1B0CZS1_PHLPP</name>
<dbReference type="VEuPathDB" id="VectorBase:PPAI000593"/>
<accession>A0A1B0CZS1</accession>
<protein>
    <submittedName>
        <fullName evidence="1">Uncharacterized protein</fullName>
    </submittedName>
</protein>
<dbReference type="AlphaFoldDB" id="A0A1B0CZS1"/>
<dbReference type="PANTHER" id="PTHR45913:SF20">
    <property type="entry name" value="GENERAL TRANSCRIPTION FACTOR II-I REPEAT DOMAIN-CONTAINING PROTEIN 2"/>
    <property type="match status" value="1"/>
</dbReference>
<dbReference type="PANTHER" id="PTHR45913">
    <property type="entry name" value="EPM2A-INTERACTING PROTEIN 1"/>
    <property type="match status" value="1"/>
</dbReference>
<dbReference type="InterPro" id="IPR012337">
    <property type="entry name" value="RNaseH-like_sf"/>
</dbReference>
<organism evidence="1 2">
    <name type="scientific">Phlebotomus papatasi</name>
    <name type="common">Sandfly</name>
    <dbReference type="NCBI Taxonomy" id="29031"/>
    <lineage>
        <taxon>Eukaryota</taxon>
        <taxon>Metazoa</taxon>
        <taxon>Ecdysozoa</taxon>
        <taxon>Arthropoda</taxon>
        <taxon>Hexapoda</taxon>
        <taxon>Insecta</taxon>
        <taxon>Pterygota</taxon>
        <taxon>Neoptera</taxon>
        <taxon>Endopterygota</taxon>
        <taxon>Diptera</taxon>
        <taxon>Nematocera</taxon>
        <taxon>Psychodoidea</taxon>
        <taxon>Psychodidae</taxon>
        <taxon>Phlebotomus</taxon>
        <taxon>Phlebotomus</taxon>
    </lineage>
</organism>
<dbReference type="VEuPathDB" id="VectorBase:PPAPM1_007805"/>
<dbReference type="Proteomes" id="UP000092462">
    <property type="component" value="Unassembled WGS sequence"/>
</dbReference>
<dbReference type="EMBL" id="AJVK01020959">
    <property type="status" value="NOT_ANNOTATED_CDS"/>
    <property type="molecule type" value="Genomic_DNA"/>
</dbReference>
<dbReference type="EMBL" id="AJVK01020958">
    <property type="status" value="NOT_ANNOTATED_CDS"/>
    <property type="molecule type" value="Genomic_DNA"/>
</dbReference>
<proteinExistence type="predicted"/>
<dbReference type="SUPFAM" id="SSF53098">
    <property type="entry name" value="Ribonuclease H-like"/>
    <property type="match status" value="1"/>
</dbReference>
<dbReference type="EnsemblMetazoa" id="PPAI000593-RA">
    <property type="protein sequence ID" value="PPAI000593-PA"/>
    <property type="gene ID" value="PPAI000593"/>
</dbReference>